<dbReference type="Proteomes" id="UP000053593">
    <property type="component" value="Unassembled WGS sequence"/>
</dbReference>
<sequence>MVINSRSCNAVDGDGEPCMGRPIIKQCRTGLDPKGHQYFIACSGWTREWRQGHHSYSIPDNIDETVLVKLSNSIELDSIACIPTCT</sequence>
<gene>
    <name evidence="1" type="ORF">GYMLUDRAFT_74715</name>
</gene>
<proteinExistence type="predicted"/>
<protein>
    <submittedName>
        <fullName evidence="1">Uncharacterized protein</fullName>
    </submittedName>
</protein>
<organism evidence="1 2">
    <name type="scientific">Collybiopsis luxurians FD-317 M1</name>
    <dbReference type="NCBI Taxonomy" id="944289"/>
    <lineage>
        <taxon>Eukaryota</taxon>
        <taxon>Fungi</taxon>
        <taxon>Dikarya</taxon>
        <taxon>Basidiomycota</taxon>
        <taxon>Agaricomycotina</taxon>
        <taxon>Agaricomycetes</taxon>
        <taxon>Agaricomycetidae</taxon>
        <taxon>Agaricales</taxon>
        <taxon>Marasmiineae</taxon>
        <taxon>Omphalotaceae</taxon>
        <taxon>Collybiopsis</taxon>
        <taxon>Collybiopsis luxurians</taxon>
    </lineage>
</organism>
<keyword evidence="2" id="KW-1185">Reference proteome</keyword>
<dbReference type="EMBL" id="KN834782">
    <property type="protein sequence ID" value="KIK58867.1"/>
    <property type="molecule type" value="Genomic_DNA"/>
</dbReference>
<evidence type="ECO:0000313" key="1">
    <source>
        <dbReference type="EMBL" id="KIK58867.1"/>
    </source>
</evidence>
<dbReference type="AlphaFoldDB" id="A0A0D0CKA4"/>
<accession>A0A0D0CKA4</accession>
<name>A0A0D0CKA4_9AGAR</name>
<dbReference type="OrthoDB" id="3056765at2759"/>
<reference evidence="1 2" key="1">
    <citation type="submission" date="2014-04" db="EMBL/GenBank/DDBJ databases">
        <title>Evolutionary Origins and Diversification of the Mycorrhizal Mutualists.</title>
        <authorList>
            <consortium name="DOE Joint Genome Institute"/>
            <consortium name="Mycorrhizal Genomics Consortium"/>
            <person name="Kohler A."/>
            <person name="Kuo A."/>
            <person name="Nagy L.G."/>
            <person name="Floudas D."/>
            <person name="Copeland A."/>
            <person name="Barry K.W."/>
            <person name="Cichocki N."/>
            <person name="Veneault-Fourrey C."/>
            <person name="LaButti K."/>
            <person name="Lindquist E.A."/>
            <person name="Lipzen A."/>
            <person name="Lundell T."/>
            <person name="Morin E."/>
            <person name="Murat C."/>
            <person name="Riley R."/>
            <person name="Ohm R."/>
            <person name="Sun H."/>
            <person name="Tunlid A."/>
            <person name="Henrissat B."/>
            <person name="Grigoriev I.V."/>
            <person name="Hibbett D.S."/>
            <person name="Martin F."/>
        </authorList>
    </citation>
    <scope>NUCLEOTIDE SEQUENCE [LARGE SCALE GENOMIC DNA]</scope>
    <source>
        <strain evidence="1 2">FD-317 M1</strain>
    </source>
</reference>
<evidence type="ECO:0000313" key="2">
    <source>
        <dbReference type="Proteomes" id="UP000053593"/>
    </source>
</evidence>
<dbReference type="HOGENOM" id="CLU_2498096_0_0_1"/>